<feature type="domain" description="Myotubularin phosphatase" evidence="4">
    <location>
        <begin position="1"/>
        <end position="155"/>
    </location>
</feature>
<dbReference type="GO" id="GO:0016020">
    <property type="term" value="C:membrane"/>
    <property type="evidence" value="ECO:0007669"/>
    <property type="project" value="TreeGrafter"/>
</dbReference>
<name>A0A1A9WVN6_9MUSC</name>
<evidence type="ECO:0000259" key="4">
    <source>
        <dbReference type="PROSITE" id="PS51339"/>
    </source>
</evidence>
<dbReference type="STRING" id="37001.A0A1A9WVN6"/>
<accession>A0A1A9WVN6</accession>
<dbReference type="GO" id="GO:0004438">
    <property type="term" value="F:phosphatidylinositol-3-phosphate phosphatase activity"/>
    <property type="evidence" value="ECO:0007669"/>
    <property type="project" value="TreeGrafter"/>
</dbReference>
<dbReference type="VEuPathDB" id="VectorBase:GBRI034171"/>
<evidence type="ECO:0000256" key="3">
    <source>
        <dbReference type="PIRSR" id="PIRSR630564-2"/>
    </source>
</evidence>
<dbReference type="EnsemblMetazoa" id="GBRI034171-RA">
    <property type="protein sequence ID" value="GBRI034171-PA"/>
    <property type="gene ID" value="GBRI034171"/>
</dbReference>
<keyword evidence="6" id="KW-1185">Reference proteome</keyword>
<evidence type="ECO:0000256" key="1">
    <source>
        <dbReference type="ARBA" id="ARBA00007471"/>
    </source>
</evidence>
<comment type="similarity">
    <text evidence="1">Belongs to the protein-tyrosine phosphatase family. Non-receptor class myotubularin subfamily.</text>
</comment>
<evidence type="ECO:0000256" key="2">
    <source>
        <dbReference type="PIRSR" id="PIRSR630564-1"/>
    </source>
</evidence>
<reference evidence="6" key="1">
    <citation type="submission" date="2014-03" db="EMBL/GenBank/DDBJ databases">
        <authorList>
            <person name="Aksoy S."/>
            <person name="Warren W."/>
            <person name="Wilson R.K."/>
        </authorList>
    </citation>
    <scope>NUCLEOTIDE SEQUENCE [LARGE SCALE GENOMIC DNA]</scope>
    <source>
        <strain evidence="6">IAEA</strain>
    </source>
</reference>
<dbReference type="SUPFAM" id="SSF52799">
    <property type="entry name" value="(Phosphotyrosine protein) phosphatases II"/>
    <property type="match status" value="1"/>
</dbReference>
<protein>
    <recommendedName>
        <fullName evidence="4">Myotubularin phosphatase domain-containing protein</fullName>
    </recommendedName>
</protein>
<proteinExistence type="inferred from homology"/>
<dbReference type="Gene3D" id="3.90.190.10">
    <property type="entry name" value="Protein tyrosine phosphatase superfamily"/>
    <property type="match status" value="1"/>
</dbReference>
<dbReference type="GO" id="GO:0052629">
    <property type="term" value="F:phosphatidylinositol-3,5-bisphosphate 3-phosphatase activity"/>
    <property type="evidence" value="ECO:0007669"/>
    <property type="project" value="TreeGrafter"/>
</dbReference>
<dbReference type="InterPro" id="IPR029021">
    <property type="entry name" value="Prot-tyrosine_phosphatase-like"/>
</dbReference>
<dbReference type="InterPro" id="IPR010569">
    <property type="entry name" value="Myotubularin-like_Pase_dom"/>
</dbReference>
<dbReference type="Proteomes" id="UP000091820">
    <property type="component" value="Unassembled WGS sequence"/>
</dbReference>
<organism evidence="5 6">
    <name type="scientific">Glossina brevipalpis</name>
    <dbReference type="NCBI Taxonomy" id="37001"/>
    <lineage>
        <taxon>Eukaryota</taxon>
        <taxon>Metazoa</taxon>
        <taxon>Ecdysozoa</taxon>
        <taxon>Arthropoda</taxon>
        <taxon>Hexapoda</taxon>
        <taxon>Insecta</taxon>
        <taxon>Pterygota</taxon>
        <taxon>Neoptera</taxon>
        <taxon>Endopterygota</taxon>
        <taxon>Diptera</taxon>
        <taxon>Brachycera</taxon>
        <taxon>Muscomorpha</taxon>
        <taxon>Hippoboscoidea</taxon>
        <taxon>Glossinidae</taxon>
        <taxon>Glossina</taxon>
    </lineage>
</organism>
<evidence type="ECO:0000313" key="5">
    <source>
        <dbReference type="EnsemblMetazoa" id="GBRI034171-PA"/>
    </source>
</evidence>
<evidence type="ECO:0000313" key="6">
    <source>
        <dbReference type="Proteomes" id="UP000091820"/>
    </source>
</evidence>
<feature type="binding site" evidence="3">
    <location>
        <begin position="39"/>
        <end position="45"/>
    </location>
    <ligand>
        <name>substrate</name>
    </ligand>
</feature>
<dbReference type="PROSITE" id="PS00383">
    <property type="entry name" value="TYR_PHOSPHATASE_1"/>
    <property type="match status" value="1"/>
</dbReference>
<dbReference type="InterPro" id="IPR030564">
    <property type="entry name" value="Myotubularin"/>
</dbReference>
<feature type="active site" description="Phosphocysteine intermediate" evidence="2">
    <location>
        <position position="39"/>
    </location>
</feature>
<dbReference type="GO" id="GO:0046856">
    <property type="term" value="P:phosphatidylinositol dephosphorylation"/>
    <property type="evidence" value="ECO:0007669"/>
    <property type="project" value="TreeGrafter"/>
</dbReference>
<dbReference type="PANTHER" id="PTHR10807">
    <property type="entry name" value="MYOTUBULARIN-RELATED"/>
    <property type="match status" value="1"/>
</dbReference>
<dbReference type="PROSITE" id="PS51339">
    <property type="entry name" value="PPASE_MYOTUBULARIN"/>
    <property type="match status" value="1"/>
</dbReference>
<dbReference type="AlphaFoldDB" id="A0A1A9WVN6"/>
<dbReference type="Pfam" id="PF06602">
    <property type="entry name" value="Myotub-related"/>
    <property type="match status" value="1"/>
</dbReference>
<reference evidence="5" key="2">
    <citation type="submission" date="2020-05" db="UniProtKB">
        <authorList>
            <consortium name="EnsemblMetazoa"/>
        </authorList>
    </citation>
    <scope>IDENTIFICATION</scope>
    <source>
        <strain evidence="5">IAEA</strain>
    </source>
</reference>
<dbReference type="PANTHER" id="PTHR10807:SF128">
    <property type="entry name" value="PHOSPHATIDYLINOSITOL-3,5-BISPHOSPHATE 3-PHOSPHATASE"/>
    <property type="match status" value="1"/>
</dbReference>
<sequence length="155" mass="18057">MLSSIDNSLWLKHIKCIVAGAVRIVDKVEVMSTSVVVHCSDGCDRTGQLTASAMLLLDPYYHTFRGFQVLIEKEWLSFGHKFQLRINNEDNRHSDALGTMNYEGRNLLHKRWKYAVRKCLNWNNYETYESDLALFAQRERNPNLSIRRSLPGVYF</sequence>
<dbReference type="GO" id="GO:0005737">
    <property type="term" value="C:cytoplasm"/>
    <property type="evidence" value="ECO:0007669"/>
    <property type="project" value="TreeGrafter"/>
</dbReference>
<dbReference type="InterPro" id="IPR016130">
    <property type="entry name" value="Tyr_Pase_AS"/>
</dbReference>